<evidence type="ECO:0000313" key="1">
    <source>
        <dbReference type="EMBL" id="GHA05356.1"/>
    </source>
</evidence>
<dbReference type="EMBL" id="BMXA01000002">
    <property type="protein sequence ID" value="GHA05356.1"/>
    <property type="molecule type" value="Genomic_DNA"/>
</dbReference>
<evidence type="ECO:0008006" key="3">
    <source>
        <dbReference type="Google" id="ProtNLM"/>
    </source>
</evidence>
<reference evidence="1" key="2">
    <citation type="submission" date="2020-09" db="EMBL/GenBank/DDBJ databases">
        <authorList>
            <person name="Sun Q."/>
            <person name="Kim S."/>
        </authorList>
    </citation>
    <scope>NUCLEOTIDE SEQUENCE</scope>
    <source>
        <strain evidence="1">KCTC 12711</strain>
    </source>
</reference>
<accession>A0A918RMW1</accession>
<gene>
    <name evidence="1" type="ORF">GCM10008090_13670</name>
</gene>
<sequence length="219" mass="24193">MKLLPNRLSMLLTQYQTIYATSLLMTVCFALTPVDNALAGNPSAEQNRAPNPSSTQVLLSPGDTQVLEDLVVSRKRVSAEVVYESDDTMTVNSANDFDAYKALSSGAGAAVNFNIAFAVDSIIMTASGRSAVEQMANALRYFSRDTRFELLVHEPRDPESSREQRLVQGRINELIRKLKRQSGVEPERLRVVYTKQNKSGDHKSARKAETLPLTLVNMG</sequence>
<proteinExistence type="predicted"/>
<evidence type="ECO:0000313" key="2">
    <source>
        <dbReference type="Proteomes" id="UP000614811"/>
    </source>
</evidence>
<dbReference type="AlphaFoldDB" id="A0A918RMW1"/>
<dbReference type="Proteomes" id="UP000614811">
    <property type="component" value="Unassembled WGS sequence"/>
</dbReference>
<keyword evidence="2" id="KW-1185">Reference proteome</keyword>
<reference evidence="1" key="1">
    <citation type="journal article" date="2014" name="Int. J. Syst. Evol. Microbiol.">
        <title>Complete genome sequence of Corynebacterium casei LMG S-19264T (=DSM 44701T), isolated from a smear-ripened cheese.</title>
        <authorList>
            <consortium name="US DOE Joint Genome Institute (JGI-PGF)"/>
            <person name="Walter F."/>
            <person name="Albersmeier A."/>
            <person name="Kalinowski J."/>
            <person name="Ruckert C."/>
        </authorList>
    </citation>
    <scope>NUCLEOTIDE SEQUENCE</scope>
    <source>
        <strain evidence="1">KCTC 12711</strain>
    </source>
</reference>
<comment type="caution">
    <text evidence="1">The sequence shown here is derived from an EMBL/GenBank/DDBJ whole genome shotgun (WGS) entry which is preliminary data.</text>
</comment>
<name>A0A918RMW1_9GAMM</name>
<organism evidence="1 2">
    <name type="scientific">Arenicella chitinivorans</name>
    <dbReference type="NCBI Taxonomy" id="1329800"/>
    <lineage>
        <taxon>Bacteria</taxon>
        <taxon>Pseudomonadati</taxon>
        <taxon>Pseudomonadota</taxon>
        <taxon>Gammaproteobacteria</taxon>
        <taxon>Arenicellales</taxon>
        <taxon>Arenicellaceae</taxon>
        <taxon>Arenicella</taxon>
    </lineage>
</organism>
<protein>
    <recommendedName>
        <fullName evidence="3">OmpA-like domain-containing protein</fullName>
    </recommendedName>
</protein>